<dbReference type="InterPro" id="IPR003615">
    <property type="entry name" value="HNH_nuc"/>
</dbReference>
<dbReference type="AlphaFoldDB" id="A0A1G8Q739"/>
<dbReference type="Proteomes" id="UP000199017">
    <property type="component" value="Unassembled WGS sequence"/>
</dbReference>
<evidence type="ECO:0000259" key="1">
    <source>
        <dbReference type="Pfam" id="PF01844"/>
    </source>
</evidence>
<protein>
    <submittedName>
        <fullName evidence="2">HNH endonuclease</fullName>
    </submittedName>
</protein>
<dbReference type="GO" id="GO:0004519">
    <property type="term" value="F:endonuclease activity"/>
    <property type="evidence" value="ECO:0007669"/>
    <property type="project" value="UniProtKB-KW"/>
</dbReference>
<keyword evidence="2" id="KW-0540">Nuclease</keyword>
<sequence length="189" mass="22052">MDKADIIARVCELLESGEKTSGAKLININYPFKKVDYVKRNYSKAYMLSIFVRDGFTDRYSGEKLLFPPVLRILSEIYPKEFPFHPNWKYNESHPAYWDLVPTVDHIIPIALGGTNDKENLVTTSMKRNSAKSNFTLGELGWYLHPPGKLENWDGKLRWFLKTIKDYPHFLEHSYVKQWYAVAKNTTIT</sequence>
<name>A0A1G8Q739_9BACI</name>
<dbReference type="Gene3D" id="1.10.30.50">
    <property type="match status" value="1"/>
</dbReference>
<reference evidence="2 3" key="1">
    <citation type="submission" date="2016-10" db="EMBL/GenBank/DDBJ databases">
        <authorList>
            <person name="de Groot N.N."/>
        </authorList>
    </citation>
    <scope>NUCLEOTIDE SEQUENCE [LARGE SCALE GENOMIC DNA]</scope>
    <source>
        <strain evidence="3">P4B,CCM 7963,CECT 7998,DSM 25260,IBRC-M 10614,KCTC 13821</strain>
    </source>
</reference>
<keyword evidence="2" id="KW-0255">Endonuclease</keyword>
<dbReference type="EMBL" id="FNDU01000018">
    <property type="protein sequence ID" value="SDJ00547.1"/>
    <property type="molecule type" value="Genomic_DNA"/>
</dbReference>
<proteinExistence type="predicted"/>
<dbReference type="Pfam" id="PF01844">
    <property type="entry name" value="HNH"/>
    <property type="match status" value="1"/>
</dbReference>
<evidence type="ECO:0000313" key="2">
    <source>
        <dbReference type="EMBL" id="SDJ00547.1"/>
    </source>
</evidence>
<dbReference type="RefSeq" id="WP_091587680.1">
    <property type="nucleotide sequence ID" value="NZ_FNDU01000018.1"/>
</dbReference>
<dbReference type="InterPro" id="IPR002711">
    <property type="entry name" value="HNH"/>
</dbReference>
<accession>A0A1G8Q739</accession>
<gene>
    <name evidence="2" type="ORF">SAMN05216352_11826</name>
</gene>
<keyword evidence="3" id="KW-1185">Reference proteome</keyword>
<dbReference type="GO" id="GO:0008270">
    <property type="term" value="F:zinc ion binding"/>
    <property type="evidence" value="ECO:0007669"/>
    <property type="project" value="InterPro"/>
</dbReference>
<dbReference type="CDD" id="cd00085">
    <property type="entry name" value="HNHc"/>
    <property type="match status" value="1"/>
</dbReference>
<feature type="domain" description="HNH" evidence="1">
    <location>
        <begin position="103"/>
        <end position="124"/>
    </location>
</feature>
<dbReference type="OrthoDB" id="4461979at2"/>
<dbReference type="GO" id="GO:0003676">
    <property type="term" value="F:nucleic acid binding"/>
    <property type="evidence" value="ECO:0007669"/>
    <property type="project" value="InterPro"/>
</dbReference>
<evidence type="ECO:0000313" key="3">
    <source>
        <dbReference type="Proteomes" id="UP000199017"/>
    </source>
</evidence>
<keyword evidence="2" id="KW-0378">Hydrolase</keyword>
<organism evidence="2 3">
    <name type="scientific">Alteribacillus bidgolensis</name>
    <dbReference type="NCBI Taxonomy" id="930129"/>
    <lineage>
        <taxon>Bacteria</taxon>
        <taxon>Bacillati</taxon>
        <taxon>Bacillota</taxon>
        <taxon>Bacilli</taxon>
        <taxon>Bacillales</taxon>
        <taxon>Bacillaceae</taxon>
        <taxon>Alteribacillus</taxon>
    </lineage>
</organism>